<dbReference type="PANTHER" id="PTHR24252">
    <property type="entry name" value="ACROSIN-RELATED"/>
    <property type="match status" value="1"/>
</dbReference>
<protein>
    <submittedName>
        <fullName evidence="10 11">Fibrinolytic enzyme, isozyme C-like</fullName>
    </submittedName>
</protein>
<dbReference type="KEGG" id="cvn:111123660"/>
<dbReference type="PROSITE" id="PS00134">
    <property type="entry name" value="TRYPSIN_HIS"/>
    <property type="match status" value="1"/>
</dbReference>
<evidence type="ECO:0000313" key="11">
    <source>
        <dbReference type="RefSeq" id="XP_022321856.1"/>
    </source>
</evidence>
<proteinExistence type="predicted"/>
<dbReference type="InterPro" id="IPR033116">
    <property type="entry name" value="TRYPSIN_SER"/>
</dbReference>
<dbReference type="InterPro" id="IPR043504">
    <property type="entry name" value="Peptidase_S1_PA_chymotrypsin"/>
</dbReference>
<keyword evidence="4 6" id="KW-0720">Serine protease</keyword>
<keyword evidence="3 6" id="KW-0378">Hydrolase</keyword>
<dbReference type="KEGG" id="cvn:111123628"/>
<dbReference type="PROSITE" id="PS00135">
    <property type="entry name" value="TRYPSIN_SER"/>
    <property type="match status" value="1"/>
</dbReference>
<dbReference type="RefSeq" id="XP_022321791.1">
    <property type="nucleotide sequence ID" value="XM_022466083.1"/>
</dbReference>
<evidence type="ECO:0000313" key="10">
    <source>
        <dbReference type="RefSeq" id="XP_022321791.1"/>
    </source>
</evidence>
<dbReference type="OrthoDB" id="10061449at2759"/>
<keyword evidence="1 6" id="KW-0645">Protease</keyword>
<dbReference type="PROSITE" id="PS50240">
    <property type="entry name" value="TRYPSIN_DOM"/>
    <property type="match status" value="1"/>
</dbReference>
<name>A0A8B8D4P9_CRAVI</name>
<dbReference type="SMART" id="SM00020">
    <property type="entry name" value="Tryp_SPc"/>
    <property type="match status" value="1"/>
</dbReference>
<accession>A0A8B8D4P9</accession>
<dbReference type="GO" id="GO:0006508">
    <property type="term" value="P:proteolysis"/>
    <property type="evidence" value="ECO:0007669"/>
    <property type="project" value="UniProtKB-KW"/>
</dbReference>
<feature type="chain" id="PRO_5044666228" evidence="7">
    <location>
        <begin position="16"/>
        <end position="280"/>
    </location>
</feature>
<dbReference type="InterPro" id="IPR001254">
    <property type="entry name" value="Trypsin_dom"/>
</dbReference>
<keyword evidence="5" id="KW-1015">Disulfide bond</keyword>
<dbReference type="CDD" id="cd00190">
    <property type="entry name" value="Tryp_SPc"/>
    <property type="match status" value="1"/>
</dbReference>
<dbReference type="PANTHER" id="PTHR24252:SF7">
    <property type="entry name" value="HYALIN"/>
    <property type="match status" value="1"/>
</dbReference>
<evidence type="ECO:0000259" key="8">
    <source>
        <dbReference type="PROSITE" id="PS50240"/>
    </source>
</evidence>
<evidence type="ECO:0000256" key="6">
    <source>
        <dbReference type="RuleBase" id="RU363034"/>
    </source>
</evidence>
<keyword evidence="9" id="KW-1185">Reference proteome</keyword>
<evidence type="ECO:0000256" key="5">
    <source>
        <dbReference type="ARBA" id="ARBA00023157"/>
    </source>
</evidence>
<evidence type="ECO:0000256" key="2">
    <source>
        <dbReference type="ARBA" id="ARBA00022729"/>
    </source>
</evidence>
<evidence type="ECO:0000313" key="9">
    <source>
        <dbReference type="Proteomes" id="UP000694844"/>
    </source>
</evidence>
<evidence type="ECO:0000256" key="1">
    <source>
        <dbReference type="ARBA" id="ARBA00022670"/>
    </source>
</evidence>
<dbReference type="AlphaFoldDB" id="A0A8B8D4P9"/>
<dbReference type="Pfam" id="PF00089">
    <property type="entry name" value="Trypsin"/>
    <property type="match status" value="1"/>
</dbReference>
<dbReference type="RefSeq" id="XP_022321856.1">
    <property type="nucleotide sequence ID" value="XM_022466148.1"/>
</dbReference>
<dbReference type="InterPro" id="IPR018114">
    <property type="entry name" value="TRYPSIN_HIS"/>
</dbReference>
<keyword evidence="2 7" id="KW-0732">Signal</keyword>
<evidence type="ECO:0000256" key="7">
    <source>
        <dbReference type="SAM" id="SignalP"/>
    </source>
</evidence>
<dbReference type="Proteomes" id="UP000694844">
    <property type="component" value="Chromosome 3"/>
</dbReference>
<dbReference type="FunFam" id="2.40.10.10:FF:000120">
    <property type="entry name" value="Putative serine protease"/>
    <property type="match status" value="1"/>
</dbReference>
<reference evidence="10 11" key="1">
    <citation type="submission" date="2025-04" db="UniProtKB">
        <authorList>
            <consortium name="RefSeq"/>
        </authorList>
    </citation>
    <scope>IDENTIFICATION</scope>
    <source>
        <tissue evidence="10 11">Whole sample</tissue>
    </source>
</reference>
<feature type="signal peptide" evidence="7">
    <location>
        <begin position="1"/>
        <end position="15"/>
    </location>
</feature>
<dbReference type="InterPro" id="IPR009003">
    <property type="entry name" value="Peptidase_S1_PA"/>
</dbReference>
<dbReference type="Gene3D" id="2.40.10.10">
    <property type="entry name" value="Trypsin-like serine proteases"/>
    <property type="match status" value="1"/>
</dbReference>
<dbReference type="SUPFAM" id="SSF50494">
    <property type="entry name" value="Trypsin-like serine proteases"/>
    <property type="match status" value="1"/>
</dbReference>
<evidence type="ECO:0000256" key="3">
    <source>
        <dbReference type="ARBA" id="ARBA00022801"/>
    </source>
</evidence>
<dbReference type="PRINTS" id="PR00722">
    <property type="entry name" value="CHYMOTRYPSIN"/>
</dbReference>
<dbReference type="InterPro" id="IPR001314">
    <property type="entry name" value="Peptidase_S1A"/>
</dbReference>
<dbReference type="GeneID" id="111123628"/>
<evidence type="ECO:0000256" key="4">
    <source>
        <dbReference type="ARBA" id="ARBA00022825"/>
    </source>
</evidence>
<sequence length="280" mass="30344">MKLFLCFLLVFTVSASPEIYQPAKEILKKMAPKPEFSDGFHRIVNGQEASPGEWPWQVSLQYRQFSFLQHSHICGGSLVQPNWVLTAAHCVDGLTMNNLRIEAGIHKVSESGATRTINRVIMHPQYSSTGAGYPNDIALLELSSAFTLGDSIGLATLPASTNEDFTYNANCYITGWGRTSGGGALSDPLMEAQMTNIPNTECANRWSGVSGAAINNGHICPFEPNKSACNGDSGGPYVCEKNGGYMLAGVTSWGISTCDGTFPSVYTRVSYYLAWLANYI</sequence>
<organism evidence="9 10">
    <name type="scientific">Crassostrea virginica</name>
    <name type="common">Eastern oyster</name>
    <dbReference type="NCBI Taxonomy" id="6565"/>
    <lineage>
        <taxon>Eukaryota</taxon>
        <taxon>Metazoa</taxon>
        <taxon>Spiralia</taxon>
        <taxon>Lophotrochozoa</taxon>
        <taxon>Mollusca</taxon>
        <taxon>Bivalvia</taxon>
        <taxon>Autobranchia</taxon>
        <taxon>Pteriomorphia</taxon>
        <taxon>Ostreida</taxon>
        <taxon>Ostreoidea</taxon>
        <taxon>Ostreidae</taxon>
        <taxon>Crassostrea</taxon>
    </lineage>
</organism>
<dbReference type="GO" id="GO:0004252">
    <property type="term" value="F:serine-type endopeptidase activity"/>
    <property type="evidence" value="ECO:0007669"/>
    <property type="project" value="InterPro"/>
</dbReference>
<gene>
    <name evidence="10" type="primary">LOC111123628</name>
    <name evidence="11" type="synonym">LOC111123660</name>
</gene>
<feature type="domain" description="Peptidase S1" evidence="8">
    <location>
        <begin position="43"/>
        <end position="280"/>
    </location>
</feature>